<keyword evidence="6 8" id="KW-0472">Membrane</keyword>
<keyword evidence="7" id="KW-0325">Glycoprotein</keyword>
<dbReference type="AlphaFoldDB" id="A0A915HSM3"/>
<dbReference type="PANTHER" id="PTHR10796">
    <property type="entry name" value="PATCHED-RELATED"/>
    <property type="match status" value="1"/>
</dbReference>
<feature type="transmembrane region" description="Helical" evidence="8">
    <location>
        <begin position="176"/>
        <end position="200"/>
    </location>
</feature>
<dbReference type="SUPFAM" id="SSF82866">
    <property type="entry name" value="Multidrug efflux transporter AcrB transmembrane domain"/>
    <property type="match status" value="1"/>
</dbReference>
<dbReference type="GO" id="GO:0006897">
    <property type="term" value="P:endocytosis"/>
    <property type="evidence" value="ECO:0007669"/>
    <property type="project" value="TreeGrafter"/>
</dbReference>
<protein>
    <submittedName>
        <fullName evidence="10">Patched family protein</fullName>
    </submittedName>
</protein>
<evidence type="ECO:0000256" key="1">
    <source>
        <dbReference type="ARBA" id="ARBA00004651"/>
    </source>
</evidence>
<dbReference type="InterPro" id="IPR051697">
    <property type="entry name" value="Patched_domain-protein"/>
</dbReference>
<evidence type="ECO:0000256" key="4">
    <source>
        <dbReference type="ARBA" id="ARBA00022692"/>
    </source>
</evidence>
<dbReference type="GO" id="GO:0005886">
    <property type="term" value="C:plasma membrane"/>
    <property type="evidence" value="ECO:0007669"/>
    <property type="project" value="UniProtKB-SubCell"/>
</dbReference>
<reference evidence="10" key="1">
    <citation type="submission" date="2022-11" db="UniProtKB">
        <authorList>
            <consortium name="WormBaseParasite"/>
        </authorList>
    </citation>
    <scope>IDENTIFICATION</scope>
</reference>
<dbReference type="GO" id="GO:0018996">
    <property type="term" value="P:molting cycle, collagen and cuticulin-based cuticle"/>
    <property type="evidence" value="ECO:0007669"/>
    <property type="project" value="TreeGrafter"/>
</dbReference>
<accession>A0A915HSM3</accession>
<dbReference type="OMA" id="CHVMSEN"/>
<evidence type="ECO:0000313" key="10">
    <source>
        <dbReference type="WBParaSite" id="nRc.2.0.1.t04405-RA"/>
    </source>
</evidence>
<evidence type="ECO:0000256" key="5">
    <source>
        <dbReference type="ARBA" id="ARBA00022989"/>
    </source>
</evidence>
<evidence type="ECO:0000256" key="2">
    <source>
        <dbReference type="ARBA" id="ARBA00005585"/>
    </source>
</evidence>
<evidence type="ECO:0000313" key="9">
    <source>
        <dbReference type="Proteomes" id="UP000887565"/>
    </source>
</evidence>
<keyword evidence="4 8" id="KW-0812">Transmembrane</keyword>
<comment type="similarity">
    <text evidence="2">Belongs to the patched family.</text>
</comment>
<dbReference type="Proteomes" id="UP000887565">
    <property type="component" value="Unplaced"/>
</dbReference>
<feature type="transmembrane region" description="Helical" evidence="8">
    <location>
        <begin position="248"/>
        <end position="271"/>
    </location>
</feature>
<evidence type="ECO:0000256" key="7">
    <source>
        <dbReference type="ARBA" id="ARBA00023180"/>
    </source>
</evidence>
<sequence length="356" mass="40208">MGPQGVDFWLTSFENFMLEFNGQSLDTLRGEDFFANVDYFLSIEENAQYRNDVRWSNKSRPNNITAFRALVGMKNFAKALDQMDTVDSFRNLAQNYPEYNITTFQIMWLFVDQYEEVLPNTIQEIYSGTAFMILIAVFFIPSVISSLWVALAILSIDAGMIGFMAFWGINLDVISMITIIMSIGFSVDFTAHIAYAYVVIDGKDNVERTVNALSTLAWPITQGGIATVMGVVVLAGTNSYITTAFFRTVFLVIVIGWAHALIFLPVVLSVFSCKLSTKYAKSCWSKIKIGNRDQIADYANDNKVVTVLEPADLHKFDANGLQLRQQLNEIYTPTTTKDYRVFVKIENNLDNNKTVE</sequence>
<dbReference type="WBParaSite" id="nRc.2.0.1.t04405-RA">
    <property type="protein sequence ID" value="nRc.2.0.1.t04405-RA"/>
    <property type="gene ID" value="nRc.2.0.1.g04405"/>
</dbReference>
<dbReference type="GO" id="GO:0030659">
    <property type="term" value="C:cytoplasmic vesicle membrane"/>
    <property type="evidence" value="ECO:0007669"/>
    <property type="project" value="TreeGrafter"/>
</dbReference>
<organism evidence="9 10">
    <name type="scientific">Romanomermis culicivorax</name>
    <name type="common">Nematode worm</name>
    <dbReference type="NCBI Taxonomy" id="13658"/>
    <lineage>
        <taxon>Eukaryota</taxon>
        <taxon>Metazoa</taxon>
        <taxon>Ecdysozoa</taxon>
        <taxon>Nematoda</taxon>
        <taxon>Enoplea</taxon>
        <taxon>Dorylaimia</taxon>
        <taxon>Mermithida</taxon>
        <taxon>Mermithoidea</taxon>
        <taxon>Mermithidae</taxon>
        <taxon>Romanomermis</taxon>
    </lineage>
</organism>
<keyword evidence="9" id="KW-1185">Reference proteome</keyword>
<name>A0A915HSM3_ROMCU</name>
<proteinExistence type="inferred from homology"/>
<comment type="subcellular location">
    <subcellularLocation>
        <location evidence="1">Cell membrane</location>
        <topology evidence="1">Multi-pass membrane protein</topology>
    </subcellularLocation>
</comment>
<dbReference type="Gene3D" id="1.20.1640.10">
    <property type="entry name" value="Multidrug efflux transporter AcrB transmembrane domain"/>
    <property type="match status" value="1"/>
</dbReference>
<feature type="transmembrane region" description="Helical" evidence="8">
    <location>
        <begin position="220"/>
        <end position="241"/>
    </location>
</feature>
<dbReference type="FunFam" id="1.20.1640.10:FF:000013">
    <property type="entry name" value="PaTched Related family"/>
    <property type="match status" value="1"/>
</dbReference>
<evidence type="ECO:0000256" key="6">
    <source>
        <dbReference type="ARBA" id="ARBA00023136"/>
    </source>
</evidence>
<evidence type="ECO:0000256" key="8">
    <source>
        <dbReference type="SAM" id="Phobius"/>
    </source>
</evidence>
<feature type="transmembrane region" description="Helical" evidence="8">
    <location>
        <begin position="125"/>
        <end position="144"/>
    </location>
</feature>
<feature type="transmembrane region" description="Helical" evidence="8">
    <location>
        <begin position="150"/>
        <end position="169"/>
    </location>
</feature>
<evidence type="ECO:0000256" key="3">
    <source>
        <dbReference type="ARBA" id="ARBA00022475"/>
    </source>
</evidence>
<keyword evidence="3" id="KW-1003">Cell membrane</keyword>
<dbReference type="PANTHER" id="PTHR10796:SF92">
    <property type="entry name" value="PATCHED-RELATED, ISOFORM A"/>
    <property type="match status" value="1"/>
</dbReference>
<keyword evidence="5 8" id="KW-1133">Transmembrane helix</keyword>